<proteinExistence type="predicted"/>
<reference evidence="2 3" key="1">
    <citation type="submission" date="2020-08" db="EMBL/GenBank/DDBJ databases">
        <title>Genomic Encyclopedia of Type Strains, Phase IV (KMG-IV): sequencing the most valuable type-strain genomes for metagenomic binning, comparative biology and taxonomic classification.</title>
        <authorList>
            <person name="Goeker M."/>
        </authorList>
    </citation>
    <scope>NUCLEOTIDE SEQUENCE [LARGE SCALE GENOMIC DNA]</scope>
    <source>
        <strain evidence="2 3">DSM 44197</strain>
    </source>
</reference>
<protein>
    <submittedName>
        <fullName evidence="2">Putative RNA polymerase sigma factor</fullName>
    </submittedName>
</protein>
<dbReference type="EMBL" id="JACJIA010000014">
    <property type="protein sequence ID" value="MBA8955994.1"/>
    <property type="molecule type" value="Genomic_DNA"/>
</dbReference>
<gene>
    <name evidence="2" type="ORF">HNR61_007676</name>
</gene>
<dbReference type="Pfam" id="PF20239">
    <property type="entry name" value="DUF6596"/>
    <property type="match status" value="1"/>
</dbReference>
<feature type="domain" description="DUF6596" evidence="1">
    <location>
        <begin position="71"/>
        <end position="170"/>
    </location>
</feature>
<keyword evidence="3" id="KW-1185">Reference proteome</keyword>
<dbReference type="PANTHER" id="PTHR47756">
    <property type="entry name" value="BLL6612 PROTEIN-RELATED"/>
    <property type="match status" value="1"/>
</dbReference>
<evidence type="ECO:0000313" key="2">
    <source>
        <dbReference type="EMBL" id="MBA8955994.1"/>
    </source>
</evidence>
<dbReference type="Proteomes" id="UP000572680">
    <property type="component" value="Unassembled WGS sequence"/>
</dbReference>
<name>A0A7W3QQS4_ACTNM</name>
<dbReference type="PANTHER" id="PTHR47756:SF2">
    <property type="entry name" value="BLL6612 PROTEIN"/>
    <property type="match status" value="1"/>
</dbReference>
<evidence type="ECO:0000259" key="1">
    <source>
        <dbReference type="Pfam" id="PF20239"/>
    </source>
</evidence>
<comment type="caution">
    <text evidence="2">The sequence shown here is derived from an EMBL/GenBank/DDBJ whole genome shotgun (WGS) entry which is preliminary data.</text>
</comment>
<dbReference type="RefSeq" id="WP_182847952.1">
    <property type="nucleotide sequence ID" value="NZ_BAAALP010000080.1"/>
</dbReference>
<evidence type="ECO:0000313" key="3">
    <source>
        <dbReference type="Proteomes" id="UP000572680"/>
    </source>
</evidence>
<dbReference type="InterPro" id="IPR046531">
    <property type="entry name" value="DUF6596"/>
</dbReference>
<dbReference type="AlphaFoldDB" id="A0A7W3QQS4"/>
<sequence>MSVPAPRLRRPGRTAPRSVGDTLVLLVLCRHPALSQASEASVTRRISRAKRAIAGSGVPFRTPPRDERARRLATVLHVLYLIFTEGYAATSGPDPRRVDLTAEAIRLTETVCGLLPDDGEVMGLLALMLLTDARAPARANARGELVPMREQDRSLWKAGPIRRGVELVGGAMTRGPVGPYRLQAAIAALHAVAPSAAATDWRRIVEPYRLLVKFSPGPDARLEHDHLLHAARAHLREMSGDRDGAREAYALAARCAGDPRHARYLTARARRLG</sequence>
<organism evidence="2 3">
    <name type="scientific">Actinomadura namibiensis</name>
    <dbReference type="NCBI Taxonomy" id="182080"/>
    <lineage>
        <taxon>Bacteria</taxon>
        <taxon>Bacillati</taxon>
        <taxon>Actinomycetota</taxon>
        <taxon>Actinomycetes</taxon>
        <taxon>Streptosporangiales</taxon>
        <taxon>Thermomonosporaceae</taxon>
        <taxon>Actinomadura</taxon>
    </lineage>
</organism>
<accession>A0A7W3QQS4</accession>